<dbReference type="HOGENOM" id="CLU_1342542_0_0_5"/>
<keyword evidence="2" id="KW-0812">Transmembrane</keyword>
<name>D4Z5V7_SPHIU</name>
<dbReference type="EMBL" id="AP010803">
    <property type="protein sequence ID" value="BAI97989.1"/>
    <property type="molecule type" value="Genomic_DNA"/>
</dbReference>
<dbReference type="KEGG" id="sjp:SJA_C1-31550"/>
<reference evidence="3 4" key="1">
    <citation type="journal article" date="2010" name="J. Bacteriol.">
        <title>Complete genome sequence of the representative gamma-hexachlorocyclohexane-degrading bacterium Sphingobium japonicum UT26.</title>
        <authorList>
            <person name="Nagata Y."/>
            <person name="Ohtsubo Y."/>
            <person name="Endo R."/>
            <person name="Ichikawa N."/>
            <person name="Ankai A."/>
            <person name="Oguchi A."/>
            <person name="Fukui S."/>
            <person name="Fujita N."/>
            <person name="Tsuda M."/>
        </authorList>
    </citation>
    <scope>NUCLEOTIDE SEQUENCE [LARGE SCALE GENOMIC DNA]</scope>
    <source>
        <strain evidence="4">DSM 16413 / CCM 7287 / MTCC 6362 / UT26 / NBRC 101211 / UT26S</strain>
    </source>
</reference>
<dbReference type="Proteomes" id="UP000007753">
    <property type="component" value="Chromosome 1"/>
</dbReference>
<organism evidence="3 4">
    <name type="scientific">Sphingobium indicum (strain DSM 16413 / CCM 7287 / MTCC 6362 / UT26 / NBRC 101211 / UT26S)</name>
    <name type="common">Sphingobium japonicum</name>
    <dbReference type="NCBI Taxonomy" id="452662"/>
    <lineage>
        <taxon>Bacteria</taxon>
        <taxon>Pseudomonadati</taxon>
        <taxon>Pseudomonadota</taxon>
        <taxon>Alphaproteobacteria</taxon>
        <taxon>Sphingomonadales</taxon>
        <taxon>Sphingomonadaceae</taxon>
        <taxon>Sphingobium</taxon>
    </lineage>
</organism>
<feature type="transmembrane region" description="Helical" evidence="2">
    <location>
        <begin position="177"/>
        <end position="197"/>
    </location>
</feature>
<proteinExistence type="predicted"/>
<dbReference type="AlphaFoldDB" id="D4Z5V7"/>
<sequence length="204" mass="21638">MPIPNRTNGLSSARSDSRAGNDDAGWFRDTQVCSHFDKKADFYGYLKRVCVTLIMEPDLSIAQSLKVAFLSAFAGCFLSTIIFCCGILATADGMFSLKGIIAVQMWGALVGTMALLFSIPAALILGTPLHCILTLQVAANPKSYAVLFALIGAAVGWIIFLVVFSDGLGSTIEMAKYACPLYGAGVAGIMPLTAAWLNKSIDLP</sequence>
<gene>
    <name evidence="3" type="ordered locus">SJA_C1-31550</name>
</gene>
<feature type="transmembrane region" description="Helical" evidence="2">
    <location>
        <begin position="101"/>
        <end position="124"/>
    </location>
</feature>
<feature type="region of interest" description="Disordered" evidence="1">
    <location>
        <begin position="1"/>
        <end position="20"/>
    </location>
</feature>
<evidence type="ECO:0000313" key="3">
    <source>
        <dbReference type="EMBL" id="BAI97989.1"/>
    </source>
</evidence>
<protein>
    <submittedName>
        <fullName evidence="3">Uncharacterized protein</fullName>
    </submittedName>
</protein>
<keyword evidence="2" id="KW-1133">Transmembrane helix</keyword>
<evidence type="ECO:0000256" key="1">
    <source>
        <dbReference type="SAM" id="MobiDB-lite"/>
    </source>
</evidence>
<keyword evidence="2" id="KW-0472">Membrane</keyword>
<evidence type="ECO:0000256" key="2">
    <source>
        <dbReference type="SAM" id="Phobius"/>
    </source>
</evidence>
<accession>D4Z5V7</accession>
<evidence type="ECO:0000313" key="4">
    <source>
        <dbReference type="Proteomes" id="UP000007753"/>
    </source>
</evidence>
<feature type="transmembrane region" description="Helical" evidence="2">
    <location>
        <begin position="144"/>
        <end position="165"/>
    </location>
</feature>
<keyword evidence="4" id="KW-1185">Reference proteome</keyword>
<feature type="transmembrane region" description="Helical" evidence="2">
    <location>
        <begin position="67"/>
        <end position="89"/>
    </location>
</feature>
<feature type="compositionally biased region" description="Polar residues" evidence="1">
    <location>
        <begin position="1"/>
        <end position="14"/>
    </location>
</feature>